<evidence type="ECO:0000256" key="7">
    <source>
        <dbReference type="SAM" id="Phobius"/>
    </source>
</evidence>
<keyword evidence="10" id="KW-1185">Reference proteome</keyword>
<keyword evidence="2" id="KW-0813">Transport</keyword>
<evidence type="ECO:0000256" key="3">
    <source>
        <dbReference type="ARBA" id="ARBA00022692"/>
    </source>
</evidence>
<dbReference type="AlphaFoldDB" id="A0A6A3D5G7"/>
<reference evidence="9" key="1">
    <citation type="submission" date="2019-09" db="EMBL/GenBank/DDBJ databases">
        <title>Draft genome information of white flower Hibiscus syriacus.</title>
        <authorList>
            <person name="Kim Y.-M."/>
        </authorList>
    </citation>
    <scope>NUCLEOTIDE SEQUENCE [LARGE SCALE GENOMIC DNA]</scope>
    <source>
        <strain evidence="9">YM2019G1</strain>
    </source>
</reference>
<dbReference type="GO" id="GO:0006865">
    <property type="term" value="P:amino acid transport"/>
    <property type="evidence" value="ECO:0007669"/>
    <property type="project" value="UniProtKB-KW"/>
</dbReference>
<organism evidence="9 10">
    <name type="scientific">Hibiscus syriacus</name>
    <name type="common">Rose of Sharon</name>
    <dbReference type="NCBI Taxonomy" id="106335"/>
    <lineage>
        <taxon>Eukaryota</taxon>
        <taxon>Viridiplantae</taxon>
        <taxon>Streptophyta</taxon>
        <taxon>Embryophyta</taxon>
        <taxon>Tracheophyta</taxon>
        <taxon>Spermatophyta</taxon>
        <taxon>Magnoliopsida</taxon>
        <taxon>eudicotyledons</taxon>
        <taxon>Gunneridae</taxon>
        <taxon>Pentapetalae</taxon>
        <taxon>rosids</taxon>
        <taxon>malvids</taxon>
        <taxon>Malvales</taxon>
        <taxon>Malvaceae</taxon>
        <taxon>Malvoideae</taxon>
        <taxon>Hibiscus</taxon>
    </lineage>
</organism>
<evidence type="ECO:0000256" key="1">
    <source>
        <dbReference type="ARBA" id="ARBA00004370"/>
    </source>
</evidence>
<comment type="caution">
    <text evidence="9">The sequence shown here is derived from an EMBL/GenBank/DDBJ whole genome shotgun (WGS) entry which is preliminary data.</text>
</comment>
<dbReference type="InterPro" id="IPR013057">
    <property type="entry name" value="AA_transpt_TM"/>
</dbReference>
<comment type="subcellular location">
    <subcellularLocation>
        <location evidence="1">Membrane</location>
    </subcellularLocation>
</comment>
<keyword evidence="4" id="KW-0029">Amino-acid transport</keyword>
<evidence type="ECO:0000256" key="2">
    <source>
        <dbReference type="ARBA" id="ARBA00022448"/>
    </source>
</evidence>
<gene>
    <name evidence="9" type="ORF">F3Y22_tig00000453pilonHSYRG00075</name>
</gene>
<proteinExistence type="predicted"/>
<feature type="domain" description="Amino acid transporter transmembrane" evidence="8">
    <location>
        <begin position="101"/>
        <end position="203"/>
    </location>
</feature>
<evidence type="ECO:0000313" key="10">
    <source>
        <dbReference type="Proteomes" id="UP000436088"/>
    </source>
</evidence>
<name>A0A6A3D5G7_HIBSY</name>
<accession>A0A6A3D5G7</accession>
<dbReference type="Proteomes" id="UP000436088">
    <property type="component" value="Unassembled WGS sequence"/>
</dbReference>
<keyword evidence="5 7" id="KW-1133">Transmembrane helix</keyword>
<keyword evidence="6 7" id="KW-0472">Membrane</keyword>
<evidence type="ECO:0000313" key="9">
    <source>
        <dbReference type="EMBL" id="KAE8735138.1"/>
    </source>
</evidence>
<dbReference type="EMBL" id="VEPZ02000037">
    <property type="protein sequence ID" value="KAE8735138.1"/>
    <property type="molecule type" value="Genomic_DNA"/>
</dbReference>
<feature type="transmembrane region" description="Helical" evidence="7">
    <location>
        <begin position="173"/>
        <end position="194"/>
    </location>
</feature>
<protein>
    <recommendedName>
        <fullName evidence="8">Amino acid transporter transmembrane domain-containing protein</fullName>
    </recommendedName>
</protein>
<evidence type="ECO:0000259" key="8">
    <source>
        <dbReference type="Pfam" id="PF01490"/>
    </source>
</evidence>
<dbReference type="PANTHER" id="PTHR48017">
    <property type="entry name" value="OS05G0424000 PROTEIN-RELATED"/>
    <property type="match status" value="1"/>
</dbReference>
<dbReference type="Pfam" id="PF01490">
    <property type="entry name" value="Aa_trans"/>
    <property type="match status" value="1"/>
</dbReference>
<dbReference type="GO" id="GO:0016020">
    <property type="term" value="C:membrane"/>
    <property type="evidence" value="ECO:0007669"/>
    <property type="project" value="UniProtKB-SubCell"/>
</dbReference>
<keyword evidence="3 7" id="KW-0812">Transmembrane</keyword>
<sequence length="298" mass="32987">MEKEKTATAVAAGDDGRLLAGAWVSDFLGRLNPEKSGFRVFVMTAAWDCSAVAHAPVWRSACISRVGERFDYHMRGDHETILPDCLWASLFRESSDNGRVVSGVHFVPTNATYNLLRTSLAASSAAAFFSVMNALGIVASAFRGHNLVLEIQATMPSTFKHPAHVPMWRGAKVAYFIIAMCLFPVAIGGFWAYGNLMPSGGILNELCGFHSHEIPRGLLALVFSLWGGTAIPFKSSWTVRRTHSSGYVCLSMFHVGSNKKANQIRLQLVFQLDPGLAWYCLQLGLLHWWRLEYSEQWS</sequence>
<evidence type="ECO:0000256" key="6">
    <source>
        <dbReference type="ARBA" id="ARBA00023136"/>
    </source>
</evidence>
<evidence type="ECO:0000256" key="5">
    <source>
        <dbReference type="ARBA" id="ARBA00022989"/>
    </source>
</evidence>
<evidence type="ECO:0000256" key="4">
    <source>
        <dbReference type="ARBA" id="ARBA00022970"/>
    </source>
</evidence>